<gene>
    <name evidence="2" type="ORF">A2209_01295</name>
</gene>
<evidence type="ECO:0000256" key="1">
    <source>
        <dbReference type="SAM" id="Phobius"/>
    </source>
</evidence>
<organism evidence="2 3">
    <name type="scientific">Candidatus Roizmanbacteria bacterium RIFOXYA1_FULL_41_12</name>
    <dbReference type="NCBI Taxonomy" id="1802082"/>
    <lineage>
        <taxon>Bacteria</taxon>
        <taxon>Candidatus Roizmaniibacteriota</taxon>
    </lineage>
</organism>
<keyword evidence="1" id="KW-1133">Transmembrane helix</keyword>
<dbReference type="AlphaFoldDB" id="A0A1F7K9Y7"/>
<proteinExistence type="predicted"/>
<comment type="caution">
    <text evidence="2">The sequence shown here is derived from an EMBL/GenBank/DDBJ whole genome shotgun (WGS) entry which is preliminary data.</text>
</comment>
<evidence type="ECO:0000313" key="2">
    <source>
        <dbReference type="EMBL" id="OGK64679.1"/>
    </source>
</evidence>
<name>A0A1F7K9Y7_9BACT</name>
<feature type="transmembrane region" description="Helical" evidence="1">
    <location>
        <begin position="314"/>
        <end position="332"/>
    </location>
</feature>
<keyword evidence="1" id="KW-0472">Membrane</keyword>
<sequence>MKKSQTTPRGCYGLTISAKVLNLFIWLLILVLPQSARAQQVKISVLPPQVHILSKPDISLIKAFNFENQGDPGIFSFQIVSFKPRGDQGNLQLLDQAEGPVRFSLENSDKRLGDKFFLPSRDTAQAIVKIRTTDNAPEGDYYYTLLMVSEPPTSQATTGRGSAMIGANILISVTNTGLTPSSVKVAQFQIVPRYQFRLFGKTFLVVEPTDEVPVVLKLANTGAFLITPDAKIQVKGPFGINKSKKMLAVNVLSSSQRLLTTRELDSCGHCQTQPSAVFRGFYFGKYQLSADIGFAGANQKIFGQSEFWALPIKLTKTVLLLFIFAFVLLLFLKSKLKHE</sequence>
<protein>
    <submittedName>
        <fullName evidence="2">Uncharacterized protein</fullName>
    </submittedName>
</protein>
<reference evidence="2 3" key="1">
    <citation type="journal article" date="2016" name="Nat. Commun.">
        <title>Thousands of microbial genomes shed light on interconnected biogeochemical processes in an aquifer system.</title>
        <authorList>
            <person name="Anantharaman K."/>
            <person name="Brown C.T."/>
            <person name="Hug L.A."/>
            <person name="Sharon I."/>
            <person name="Castelle C.J."/>
            <person name="Probst A.J."/>
            <person name="Thomas B.C."/>
            <person name="Singh A."/>
            <person name="Wilkins M.J."/>
            <person name="Karaoz U."/>
            <person name="Brodie E.L."/>
            <person name="Williams K.H."/>
            <person name="Hubbard S.S."/>
            <person name="Banfield J.F."/>
        </authorList>
    </citation>
    <scope>NUCLEOTIDE SEQUENCE [LARGE SCALE GENOMIC DNA]</scope>
</reference>
<keyword evidence="1" id="KW-0812">Transmembrane</keyword>
<dbReference type="EMBL" id="MGBG01000017">
    <property type="protein sequence ID" value="OGK64679.1"/>
    <property type="molecule type" value="Genomic_DNA"/>
</dbReference>
<evidence type="ECO:0000313" key="3">
    <source>
        <dbReference type="Proteomes" id="UP000178450"/>
    </source>
</evidence>
<accession>A0A1F7K9Y7</accession>
<dbReference type="Proteomes" id="UP000178450">
    <property type="component" value="Unassembled WGS sequence"/>
</dbReference>